<proteinExistence type="inferred from homology"/>
<dbReference type="InterPro" id="IPR029069">
    <property type="entry name" value="HotDog_dom_sf"/>
</dbReference>
<dbReference type="CDD" id="cd03443">
    <property type="entry name" value="PaaI_thioesterase"/>
    <property type="match status" value="1"/>
</dbReference>
<dbReference type="AlphaFoldDB" id="A0A418Q816"/>
<evidence type="ECO:0000259" key="4">
    <source>
        <dbReference type="Pfam" id="PF03061"/>
    </source>
</evidence>
<dbReference type="PANTHER" id="PTHR43240">
    <property type="entry name" value="1,4-DIHYDROXY-2-NAPHTHOYL-COA THIOESTERASE 1"/>
    <property type="match status" value="1"/>
</dbReference>
<evidence type="ECO:0000256" key="2">
    <source>
        <dbReference type="ARBA" id="ARBA00022801"/>
    </source>
</evidence>
<feature type="domain" description="Thioesterase" evidence="4">
    <location>
        <begin position="152"/>
        <end position="228"/>
    </location>
</feature>
<gene>
    <name evidence="5" type="ORF">D3M95_03525</name>
</gene>
<dbReference type="Gene3D" id="3.10.129.10">
    <property type="entry name" value="Hotdog Thioesterase"/>
    <property type="match status" value="1"/>
</dbReference>
<reference evidence="5 6" key="1">
    <citation type="submission" date="2018-09" db="EMBL/GenBank/DDBJ databases">
        <title>Optimization and identification of Corynebacterium falsenii FN1-14 from fish paste.</title>
        <authorList>
            <person name="Daroonpunt R."/>
            <person name="Tanasupawat S."/>
        </authorList>
    </citation>
    <scope>NUCLEOTIDE SEQUENCE [LARGE SCALE GENOMIC DNA]</scope>
    <source>
        <strain evidence="5 6">FN1-14</strain>
    </source>
</reference>
<dbReference type="InterPro" id="IPR003736">
    <property type="entry name" value="PAAI_dom"/>
</dbReference>
<dbReference type="STRING" id="1451189.CFAL_05165"/>
<accession>A0A418Q816</accession>
<dbReference type="GO" id="GO:0061522">
    <property type="term" value="F:1,4-dihydroxy-2-naphthoyl-CoA thioesterase activity"/>
    <property type="evidence" value="ECO:0007669"/>
    <property type="project" value="TreeGrafter"/>
</dbReference>
<dbReference type="Pfam" id="PF03061">
    <property type="entry name" value="4HBT"/>
    <property type="match status" value="1"/>
</dbReference>
<keyword evidence="6" id="KW-1185">Reference proteome</keyword>
<feature type="compositionally biased region" description="Basic and acidic residues" evidence="3">
    <location>
        <begin position="44"/>
        <end position="64"/>
    </location>
</feature>
<dbReference type="SUPFAM" id="SSF54637">
    <property type="entry name" value="Thioesterase/thiol ester dehydrase-isomerase"/>
    <property type="match status" value="1"/>
</dbReference>
<feature type="compositionally biased region" description="Polar residues" evidence="3">
    <location>
        <begin position="65"/>
        <end position="77"/>
    </location>
</feature>
<dbReference type="InterPro" id="IPR006683">
    <property type="entry name" value="Thioestr_dom"/>
</dbReference>
<protein>
    <submittedName>
        <fullName evidence="5">PaaI family thioesterase</fullName>
    </submittedName>
</protein>
<evidence type="ECO:0000313" key="6">
    <source>
        <dbReference type="Proteomes" id="UP000285278"/>
    </source>
</evidence>
<name>A0A418Q816_9CORY</name>
<feature type="region of interest" description="Disordered" evidence="3">
    <location>
        <begin position="41"/>
        <end position="80"/>
    </location>
</feature>
<dbReference type="EMBL" id="QXJK01000003">
    <property type="protein sequence ID" value="RIX35599.1"/>
    <property type="molecule type" value="Genomic_DNA"/>
</dbReference>
<dbReference type="OrthoDB" id="9798208at2"/>
<dbReference type="PANTHER" id="PTHR43240:SF5">
    <property type="entry name" value="1,4-DIHYDROXY-2-NAPHTHOYL-COA THIOESTERASE 1"/>
    <property type="match status" value="1"/>
</dbReference>
<comment type="caution">
    <text evidence="5">The sequence shown here is derived from an EMBL/GenBank/DDBJ whole genome shotgun (WGS) entry which is preliminary data.</text>
</comment>
<evidence type="ECO:0000313" key="5">
    <source>
        <dbReference type="EMBL" id="RIX35599.1"/>
    </source>
</evidence>
<comment type="similarity">
    <text evidence="1">Belongs to the thioesterase PaaI family.</text>
</comment>
<dbReference type="GO" id="GO:0005829">
    <property type="term" value="C:cytosol"/>
    <property type="evidence" value="ECO:0007669"/>
    <property type="project" value="TreeGrafter"/>
</dbReference>
<sequence>MVSYSTGQTLGYGWQTIVTQSHTQSQPGSVVVDRCQWPPIEVGKGTRVDNRSSRIKERGDRRVSTSDGQAPESTQSPEQAAEQALRALQRFQELSVAGAQRPLTDDEVAEVNEFTARHPSLDRLLGVRYRVVEPQRIQIALTIREDHLQPWGITNGGVYSSLGETAGSMASFLAAGSGPIVMGTSNETHFLRPSSAGDVIVSTATPENLGRTSHLWRIEHRNEGSGKLCALTFLKTTVVVDKSFSDK</sequence>
<keyword evidence="2" id="KW-0378">Hydrolase</keyword>
<dbReference type="NCBIfam" id="TIGR00369">
    <property type="entry name" value="unchar_dom_1"/>
    <property type="match status" value="1"/>
</dbReference>
<evidence type="ECO:0000256" key="1">
    <source>
        <dbReference type="ARBA" id="ARBA00008324"/>
    </source>
</evidence>
<evidence type="ECO:0000256" key="3">
    <source>
        <dbReference type="SAM" id="MobiDB-lite"/>
    </source>
</evidence>
<organism evidence="5 6">
    <name type="scientific">Corynebacterium falsenii</name>
    <dbReference type="NCBI Taxonomy" id="108486"/>
    <lineage>
        <taxon>Bacteria</taxon>
        <taxon>Bacillati</taxon>
        <taxon>Actinomycetota</taxon>
        <taxon>Actinomycetes</taxon>
        <taxon>Mycobacteriales</taxon>
        <taxon>Corynebacteriaceae</taxon>
        <taxon>Corynebacterium</taxon>
    </lineage>
</organism>
<dbReference type="Proteomes" id="UP000285278">
    <property type="component" value="Unassembled WGS sequence"/>
</dbReference>